<dbReference type="GO" id="GO:0004222">
    <property type="term" value="F:metalloendopeptidase activity"/>
    <property type="evidence" value="ECO:0007669"/>
    <property type="project" value="UniProtKB-UniRule"/>
</dbReference>
<name>A0A347TMF1_9BACT</name>
<evidence type="ECO:0000256" key="10">
    <source>
        <dbReference type="ARBA" id="ARBA00023049"/>
    </source>
</evidence>
<sequence>MEQIKTVFFLALLSVLFVFIGYSFGGPNGMLIAFLLAAGMNFYAYYYSDKHVLSSYNAVEIIDRRHLIYQITQKLAYKANLPMPRVYIIPDDMPNAFATGRNHQHAAVAVTQGLMDLLNEKEIEGVIAHELSHVRHYDILIGTIAAVFAGAIAMIANMMQFSAIFGGNDRQNSNPFVMIVLAIILPLAAAVIQMTVSRSREYLADEGAARLVGDASGLQSALSKLESYAKRGEIHNATEQTAHMFIINPFSGKDMKFSELFRTHPTTEDRIARLEELKSQLK</sequence>
<evidence type="ECO:0000256" key="2">
    <source>
        <dbReference type="ARBA" id="ARBA00009779"/>
    </source>
</evidence>
<evidence type="ECO:0000256" key="8">
    <source>
        <dbReference type="ARBA" id="ARBA00022833"/>
    </source>
</evidence>
<keyword evidence="8 12" id="KW-0862">Zinc</keyword>
<feature type="active site" evidence="12">
    <location>
        <position position="130"/>
    </location>
</feature>
<evidence type="ECO:0000256" key="4">
    <source>
        <dbReference type="ARBA" id="ARBA00022670"/>
    </source>
</evidence>
<evidence type="ECO:0000256" key="1">
    <source>
        <dbReference type="ARBA" id="ARBA00004651"/>
    </source>
</evidence>
<feature type="transmembrane region" description="Helical" evidence="12">
    <location>
        <begin position="176"/>
        <end position="196"/>
    </location>
</feature>
<dbReference type="EMBL" id="CP032101">
    <property type="protein sequence ID" value="AXX87779.1"/>
    <property type="molecule type" value="Genomic_DNA"/>
</dbReference>
<dbReference type="PANTHER" id="PTHR43221:SF1">
    <property type="entry name" value="PROTEASE HTPX"/>
    <property type="match status" value="1"/>
</dbReference>
<dbReference type="InterPro" id="IPR022919">
    <property type="entry name" value="Pept_M48_protease_HtpX"/>
</dbReference>
<keyword evidence="14" id="KW-0346">Stress response</keyword>
<keyword evidence="11 12" id="KW-0472">Membrane</keyword>
<feature type="binding site" evidence="12">
    <location>
        <position position="129"/>
    </location>
    <ligand>
        <name>Zn(2+)</name>
        <dbReference type="ChEBI" id="CHEBI:29105"/>
        <note>catalytic</note>
    </ligand>
</feature>
<keyword evidence="7 12" id="KW-0378">Hydrolase</keyword>
<keyword evidence="4 12" id="KW-0645">Protease</keyword>
<reference evidence="14 17" key="3">
    <citation type="submission" date="2018-08" db="EMBL/GenBank/DDBJ databases">
        <title>Complete genome of the Arcobacter marinus type strain JCM 15502.</title>
        <authorList>
            <person name="Miller W.G."/>
            <person name="Yee E."/>
            <person name="Huynh S."/>
            <person name="Parker C.T."/>
        </authorList>
    </citation>
    <scope>NUCLEOTIDE SEQUENCE [LARGE SCALE GENOMIC DNA]</scope>
    <source>
        <strain evidence="14 17">JCM 15502</strain>
    </source>
</reference>
<dbReference type="AlphaFoldDB" id="A0A347TMF1"/>
<keyword evidence="3 12" id="KW-1003">Cell membrane</keyword>
<feature type="domain" description="Peptidase M48" evidence="13">
    <location>
        <begin position="68"/>
        <end position="277"/>
    </location>
</feature>
<evidence type="ECO:0000256" key="3">
    <source>
        <dbReference type="ARBA" id="ARBA00022475"/>
    </source>
</evidence>
<comment type="cofactor">
    <cofactor evidence="12">
        <name>Zn(2+)</name>
        <dbReference type="ChEBI" id="CHEBI:29105"/>
    </cofactor>
    <text evidence="12">Binds 1 zinc ion per subunit.</text>
</comment>
<protein>
    <recommendedName>
        <fullName evidence="12">Protease HtpX homolog</fullName>
        <ecNumber evidence="12">3.4.24.-</ecNumber>
    </recommendedName>
</protein>
<evidence type="ECO:0000256" key="12">
    <source>
        <dbReference type="HAMAP-Rule" id="MF_00188"/>
    </source>
</evidence>
<evidence type="ECO:0000313" key="17">
    <source>
        <dbReference type="Proteomes" id="UP000264693"/>
    </source>
</evidence>
<keyword evidence="16" id="KW-1185">Reference proteome</keyword>
<feature type="transmembrane region" description="Helical" evidence="12">
    <location>
        <begin position="137"/>
        <end position="156"/>
    </location>
</feature>
<keyword evidence="6 12" id="KW-0479">Metal-binding</keyword>
<dbReference type="Gene3D" id="3.30.2010.10">
    <property type="entry name" value="Metalloproteases ('zincins'), catalytic domain"/>
    <property type="match status" value="1"/>
</dbReference>
<accession>A0A347TMF1</accession>
<comment type="subcellular location">
    <subcellularLocation>
        <location evidence="1 12">Cell membrane</location>
        <topology evidence="1 12">Multi-pass membrane protein</topology>
    </subcellularLocation>
</comment>
<evidence type="ECO:0000256" key="5">
    <source>
        <dbReference type="ARBA" id="ARBA00022692"/>
    </source>
</evidence>
<dbReference type="CDD" id="cd07336">
    <property type="entry name" value="M48B_HtpX_like"/>
    <property type="match status" value="1"/>
</dbReference>
<feature type="transmembrane region" description="Helical" evidence="12">
    <location>
        <begin position="30"/>
        <end position="47"/>
    </location>
</feature>
<evidence type="ECO:0000313" key="14">
    <source>
        <dbReference type="EMBL" id="AXX87779.1"/>
    </source>
</evidence>
<dbReference type="RefSeq" id="WP_099309992.1">
    <property type="nucleotide sequence ID" value="NZ_CP032101.1"/>
</dbReference>
<dbReference type="Pfam" id="PF01435">
    <property type="entry name" value="Peptidase_M48"/>
    <property type="match status" value="1"/>
</dbReference>
<dbReference type="Proteomes" id="UP000264693">
    <property type="component" value="Chromosome"/>
</dbReference>
<evidence type="ECO:0000256" key="7">
    <source>
        <dbReference type="ARBA" id="ARBA00022801"/>
    </source>
</evidence>
<dbReference type="EMBL" id="NXAO01000005">
    <property type="protein sequence ID" value="PHO16530.1"/>
    <property type="molecule type" value="Genomic_DNA"/>
</dbReference>
<dbReference type="InterPro" id="IPR050083">
    <property type="entry name" value="HtpX_protease"/>
</dbReference>
<comment type="similarity">
    <text evidence="2 12">Belongs to the peptidase M48B family.</text>
</comment>
<feature type="binding site" evidence="12">
    <location>
        <position position="201"/>
    </location>
    <ligand>
        <name>Zn(2+)</name>
        <dbReference type="ChEBI" id="CHEBI:29105"/>
        <note>catalytic</note>
    </ligand>
</feature>
<evidence type="ECO:0000256" key="11">
    <source>
        <dbReference type="ARBA" id="ARBA00023136"/>
    </source>
</evidence>
<evidence type="ECO:0000256" key="6">
    <source>
        <dbReference type="ARBA" id="ARBA00022723"/>
    </source>
</evidence>
<keyword evidence="9 12" id="KW-1133">Transmembrane helix</keyword>
<feature type="binding site" evidence="12">
    <location>
        <position position="133"/>
    </location>
    <ligand>
        <name>Zn(2+)</name>
        <dbReference type="ChEBI" id="CHEBI:29105"/>
        <note>catalytic</note>
    </ligand>
</feature>
<dbReference type="GO" id="GO:0006508">
    <property type="term" value="P:proteolysis"/>
    <property type="evidence" value="ECO:0007669"/>
    <property type="project" value="UniProtKB-KW"/>
</dbReference>
<evidence type="ECO:0000259" key="13">
    <source>
        <dbReference type="Pfam" id="PF01435"/>
    </source>
</evidence>
<dbReference type="GO" id="GO:0005886">
    <property type="term" value="C:plasma membrane"/>
    <property type="evidence" value="ECO:0007669"/>
    <property type="project" value="UniProtKB-SubCell"/>
</dbReference>
<dbReference type="GO" id="GO:0008270">
    <property type="term" value="F:zinc ion binding"/>
    <property type="evidence" value="ECO:0007669"/>
    <property type="project" value="UniProtKB-UniRule"/>
</dbReference>
<reference evidence="15" key="2">
    <citation type="submission" date="2017-09" db="EMBL/GenBank/DDBJ databases">
        <authorList>
            <person name="Perez-Cataluna A."/>
            <person name="Figueras M.J."/>
            <person name="Salas-Masso N."/>
        </authorList>
    </citation>
    <scope>NUCLEOTIDE SEQUENCE</scope>
    <source>
        <strain evidence="15">CECT 7727</strain>
    </source>
</reference>
<dbReference type="InterPro" id="IPR001915">
    <property type="entry name" value="Peptidase_M48"/>
</dbReference>
<dbReference type="KEGG" id="amar:AMRN_2064"/>
<keyword evidence="10 12" id="KW-0482">Metalloprotease</keyword>
<reference evidence="16" key="1">
    <citation type="submission" date="2017-09" db="EMBL/GenBank/DDBJ databases">
        <title>Arcobacter canalis sp. nov., a new species isolated from a water canal contaminated with urban sewage.</title>
        <authorList>
            <person name="Perez-Cataluna A."/>
            <person name="Salas-Masso N."/>
            <person name="Figueras M.J."/>
        </authorList>
    </citation>
    <scope>NUCLEOTIDE SEQUENCE [LARGE SCALE GENOMIC DNA]</scope>
    <source>
        <strain evidence="16">CECT 7727</strain>
    </source>
</reference>
<proteinExistence type="inferred from homology"/>
<dbReference type="EC" id="3.4.24.-" evidence="12"/>
<dbReference type="NCBIfam" id="NF002826">
    <property type="entry name" value="PRK03001.1"/>
    <property type="match status" value="1"/>
</dbReference>
<evidence type="ECO:0000313" key="16">
    <source>
        <dbReference type="Proteomes" id="UP000224740"/>
    </source>
</evidence>
<gene>
    <name evidence="12 14" type="primary">htpX</name>
    <name evidence="14" type="ORF">AMRN_2064</name>
    <name evidence="15" type="ORF">CPH92_01235</name>
</gene>
<organism evidence="14 17">
    <name type="scientific">Malaciobacter marinus</name>
    <dbReference type="NCBI Taxonomy" id="505249"/>
    <lineage>
        <taxon>Bacteria</taxon>
        <taxon>Pseudomonadati</taxon>
        <taxon>Campylobacterota</taxon>
        <taxon>Epsilonproteobacteria</taxon>
        <taxon>Campylobacterales</taxon>
        <taxon>Arcobacteraceae</taxon>
        <taxon>Malaciobacter</taxon>
    </lineage>
</organism>
<dbReference type="Proteomes" id="UP000224740">
    <property type="component" value="Unassembled WGS sequence"/>
</dbReference>
<dbReference type="HAMAP" id="MF_00188">
    <property type="entry name" value="Pept_M48_protease_HtpX"/>
    <property type="match status" value="1"/>
</dbReference>
<evidence type="ECO:0000256" key="9">
    <source>
        <dbReference type="ARBA" id="ARBA00022989"/>
    </source>
</evidence>
<keyword evidence="5 12" id="KW-0812">Transmembrane</keyword>
<feature type="transmembrane region" description="Helical" evidence="12">
    <location>
        <begin position="7"/>
        <end position="24"/>
    </location>
</feature>
<evidence type="ECO:0000313" key="15">
    <source>
        <dbReference type="EMBL" id="PHO16530.1"/>
    </source>
</evidence>
<dbReference type="PANTHER" id="PTHR43221">
    <property type="entry name" value="PROTEASE HTPX"/>
    <property type="match status" value="1"/>
</dbReference>